<sequence length="127" mass="14190">MFTLKPDGGKNTDGGQKCLSVPRAKYITPTNKEKKILSHNQLSLAKMNFDVVALQRSKLESDVSFSFTGMNETTQFVDLSRNSLEFDLPKSLVTLDLNHNKIKGSLPVEMTALNLQFAECQLQQAVR</sequence>
<organism evidence="2 3">
    <name type="scientific">Ziziphus jujuba var. spinosa</name>
    <dbReference type="NCBI Taxonomy" id="714518"/>
    <lineage>
        <taxon>Eukaryota</taxon>
        <taxon>Viridiplantae</taxon>
        <taxon>Streptophyta</taxon>
        <taxon>Embryophyta</taxon>
        <taxon>Tracheophyta</taxon>
        <taxon>Spermatophyta</taxon>
        <taxon>Magnoliopsida</taxon>
        <taxon>eudicotyledons</taxon>
        <taxon>Gunneridae</taxon>
        <taxon>Pentapetalae</taxon>
        <taxon>rosids</taxon>
        <taxon>fabids</taxon>
        <taxon>Rosales</taxon>
        <taxon>Rhamnaceae</taxon>
        <taxon>Paliureae</taxon>
        <taxon>Ziziphus</taxon>
    </lineage>
</organism>
<dbReference type="PANTHER" id="PTHR48059">
    <property type="entry name" value="POLYGALACTURONASE INHIBITOR 1"/>
    <property type="match status" value="1"/>
</dbReference>
<dbReference type="InterPro" id="IPR051848">
    <property type="entry name" value="PGIP"/>
</dbReference>
<proteinExistence type="predicted"/>
<dbReference type="PANTHER" id="PTHR48059:SF4">
    <property type="entry name" value="POLYGALACTURONASE INHIBITOR 1-RELATED"/>
    <property type="match status" value="1"/>
</dbReference>
<dbReference type="InterPro" id="IPR032675">
    <property type="entry name" value="LRR_dom_sf"/>
</dbReference>
<dbReference type="SUPFAM" id="SSF52058">
    <property type="entry name" value="L domain-like"/>
    <property type="match status" value="1"/>
</dbReference>
<protein>
    <submittedName>
        <fullName evidence="2">Uncharacterized protein</fullName>
    </submittedName>
</protein>
<dbReference type="Gene3D" id="3.80.10.10">
    <property type="entry name" value="Ribonuclease Inhibitor"/>
    <property type="match status" value="1"/>
</dbReference>
<dbReference type="EMBL" id="JAEACU010000012">
    <property type="protein sequence ID" value="KAH7512423.1"/>
    <property type="molecule type" value="Genomic_DNA"/>
</dbReference>
<evidence type="ECO:0000256" key="1">
    <source>
        <dbReference type="ARBA" id="ARBA00004196"/>
    </source>
</evidence>
<reference evidence="2" key="1">
    <citation type="journal article" date="2021" name="Front. Plant Sci.">
        <title>Chromosome-Scale Genome Assembly for Chinese Sour Jujube and Insights Into Its Genome Evolution and Domestication Signature.</title>
        <authorList>
            <person name="Shen L.-Y."/>
            <person name="Luo H."/>
            <person name="Wang X.-L."/>
            <person name="Wang X.-M."/>
            <person name="Qiu X.-J."/>
            <person name="Liu H."/>
            <person name="Zhou S.-S."/>
            <person name="Jia K.-H."/>
            <person name="Nie S."/>
            <person name="Bao Y.-T."/>
            <person name="Zhang R.-G."/>
            <person name="Yun Q.-Z."/>
            <person name="Chai Y.-H."/>
            <person name="Lu J.-Y."/>
            <person name="Li Y."/>
            <person name="Zhao S.-W."/>
            <person name="Mao J.-F."/>
            <person name="Jia S.-G."/>
            <person name="Mao Y.-M."/>
        </authorList>
    </citation>
    <scope>NUCLEOTIDE SEQUENCE</scope>
    <source>
        <strain evidence="2">AT0</strain>
        <tissue evidence="2">Leaf</tissue>
    </source>
</reference>
<dbReference type="Pfam" id="PF00560">
    <property type="entry name" value="LRR_1"/>
    <property type="match status" value="1"/>
</dbReference>
<dbReference type="AlphaFoldDB" id="A0A978UCD0"/>
<accession>A0A978UCD0</accession>
<evidence type="ECO:0000313" key="2">
    <source>
        <dbReference type="EMBL" id="KAH7512423.1"/>
    </source>
</evidence>
<gene>
    <name evidence="2" type="ORF">FEM48_Zijuj12G0089300</name>
</gene>
<dbReference type="Proteomes" id="UP000813462">
    <property type="component" value="Unassembled WGS sequence"/>
</dbReference>
<evidence type="ECO:0000313" key="3">
    <source>
        <dbReference type="Proteomes" id="UP000813462"/>
    </source>
</evidence>
<name>A0A978UCD0_ZIZJJ</name>
<dbReference type="InterPro" id="IPR001611">
    <property type="entry name" value="Leu-rich_rpt"/>
</dbReference>
<comment type="subcellular location">
    <subcellularLocation>
        <location evidence="1">Cell envelope</location>
    </subcellularLocation>
</comment>
<comment type="caution">
    <text evidence="2">The sequence shown here is derived from an EMBL/GenBank/DDBJ whole genome shotgun (WGS) entry which is preliminary data.</text>
</comment>